<dbReference type="Pfam" id="PF02755">
    <property type="entry name" value="RPEL"/>
    <property type="match status" value="1"/>
</dbReference>
<gene>
    <name evidence="4" type="ORF">AYI69_g8829</name>
</gene>
<evidence type="ECO:0000256" key="3">
    <source>
        <dbReference type="SAM" id="MobiDB-lite"/>
    </source>
</evidence>
<accession>A0A1R1XGW9</accession>
<reference evidence="5" key="1">
    <citation type="submission" date="2017-01" db="EMBL/GenBank/DDBJ databases">
        <authorList>
            <person name="Wang Y."/>
            <person name="White M."/>
            <person name="Kvist S."/>
            <person name="Moncalvo J.-M."/>
        </authorList>
    </citation>
    <scope>NUCLEOTIDE SEQUENCE [LARGE SCALE GENOMIC DNA]</scope>
    <source>
        <strain evidence="5">ID-206-W2</strain>
    </source>
</reference>
<keyword evidence="1" id="KW-0677">Repeat</keyword>
<proteinExistence type="predicted"/>
<feature type="compositionally biased region" description="Polar residues" evidence="3">
    <location>
        <begin position="1"/>
        <end position="11"/>
    </location>
</feature>
<evidence type="ECO:0000313" key="4">
    <source>
        <dbReference type="EMBL" id="OMJ13843.1"/>
    </source>
</evidence>
<evidence type="ECO:0000256" key="1">
    <source>
        <dbReference type="ARBA" id="ARBA00022737"/>
    </source>
</evidence>
<evidence type="ECO:0000256" key="2">
    <source>
        <dbReference type="PROSITE-ProRule" id="PRU00401"/>
    </source>
</evidence>
<feature type="region of interest" description="Disordered" evidence="3">
    <location>
        <begin position="1"/>
        <end position="20"/>
    </location>
</feature>
<dbReference type="PROSITE" id="PS51073">
    <property type="entry name" value="RPEL"/>
    <property type="match status" value="1"/>
</dbReference>
<dbReference type="Gene3D" id="6.10.150.10">
    <property type="match status" value="1"/>
</dbReference>
<keyword evidence="5" id="KW-1185">Reference proteome</keyword>
<dbReference type="EMBL" id="LSSM01004900">
    <property type="protein sequence ID" value="OMJ13843.1"/>
    <property type="molecule type" value="Genomic_DNA"/>
</dbReference>
<organism evidence="4 5">
    <name type="scientific">Smittium culicis</name>
    <dbReference type="NCBI Taxonomy" id="133412"/>
    <lineage>
        <taxon>Eukaryota</taxon>
        <taxon>Fungi</taxon>
        <taxon>Fungi incertae sedis</taxon>
        <taxon>Zoopagomycota</taxon>
        <taxon>Kickxellomycotina</taxon>
        <taxon>Harpellomycetes</taxon>
        <taxon>Harpellales</taxon>
        <taxon>Legeriomycetaceae</taxon>
        <taxon>Smittium</taxon>
    </lineage>
</organism>
<sequence length="82" mass="9368">MDQTNSNQSIQDRGKKLMPLLERRPSAKELEEKHVLLATNISPALHDAKHNLEKSKICDSLQSKLGKRPDRSTLVEKHIIEE</sequence>
<dbReference type="SMART" id="SM00707">
    <property type="entry name" value="RPEL"/>
    <property type="match status" value="2"/>
</dbReference>
<protein>
    <submittedName>
        <fullName evidence="4">Uncharacterized protein</fullName>
    </submittedName>
</protein>
<evidence type="ECO:0000313" key="5">
    <source>
        <dbReference type="Proteomes" id="UP000187429"/>
    </source>
</evidence>
<dbReference type="OrthoDB" id="197676at2759"/>
<name>A0A1R1XGW9_9FUNG</name>
<comment type="caution">
    <text evidence="4">The sequence shown here is derived from an EMBL/GenBank/DDBJ whole genome shotgun (WGS) entry which is preliminary data.</text>
</comment>
<dbReference type="InterPro" id="IPR004018">
    <property type="entry name" value="RPEL_repeat"/>
</dbReference>
<dbReference type="AlphaFoldDB" id="A0A1R1XGW9"/>
<dbReference type="Proteomes" id="UP000187429">
    <property type="component" value="Unassembled WGS sequence"/>
</dbReference>
<feature type="repeat" description="RPEL" evidence="2">
    <location>
        <begin position="59"/>
        <end position="82"/>
    </location>
</feature>